<keyword evidence="3" id="KW-0964">Secreted</keyword>
<feature type="domain" description="Lipid-binding serum glycoprotein N-terminal" evidence="8">
    <location>
        <begin position="35"/>
        <end position="261"/>
    </location>
</feature>
<evidence type="ECO:0000256" key="5">
    <source>
        <dbReference type="ARBA" id="ARBA00023180"/>
    </source>
</evidence>
<evidence type="ECO:0000256" key="4">
    <source>
        <dbReference type="ARBA" id="ARBA00023157"/>
    </source>
</evidence>
<evidence type="ECO:0000256" key="2">
    <source>
        <dbReference type="ARBA" id="ARBA00007292"/>
    </source>
</evidence>
<organism evidence="10 11">
    <name type="scientific">Pocillopora meandrina</name>
    <dbReference type="NCBI Taxonomy" id="46732"/>
    <lineage>
        <taxon>Eukaryota</taxon>
        <taxon>Metazoa</taxon>
        <taxon>Cnidaria</taxon>
        <taxon>Anthozoa</taxon>
        <taxon>Hexacorallia</taxon>
        <taxon>Scleractinia</taxon>
        <taxon>Astrocoeniina</taxon>
        <taxon>Pocilloporidae</taxon>
        <taxon>Pocillopora</taxon>
    </lineage>
</organism>
<reference evidence="10 11" key="1">
    <citation type="submission" date="2022-05" db="EMBL/GenBank/DDBJ databases">
        <authorList>
            <consortium name="Genoscope - CEA"/>
            <person name="William W."/>
        </authorList>
    </citation>
    <scope>NUCLEOTIDE SEQUENCE [LARGE SCALE GENOMIC DNA]</scope>
</reference>
<feature type="chain" id="PRO_5043796171" description="Lipopolysaccharide-binding protein" evidence="7">
    <location>
        <begin position="26"/>
        <end position="491"/>
    </location>
</feature>
<evidence type="ECO:0000313" key="10">
    <source>
        <dbReference type="EMBL" id="CAH3142411.1"/>
    </source>
</evidence>
<dbReference type="Pfam" id="PF01273">
    <property type="entry name" value="LBP_BPI_CETP"/>
    <property type="match status" value="1"/>
</dbReference>
<dbReference type="PANTHER" id="PTHR10504:SF131">
    <property type="entry name" value="BPI2 DOMAIN-CONTAINING PROTEIN"/>
    <property type="match status" value="1"/>
</dbReference>
<dbReference type="GO" id="GO:0008289">
    <property type="term" value="F:lipid binding"/>
    <property type="evidence" value="ECO:0007669"/>
    <property type="project" value="InterPro"/>
</dbReference>
<dbReference type="InterPro" id="IPR032942">
    <property type="entry name" value="BPI/LBP/Plunc"/>
</dbReference>
<name>A0AAU9XAW9_9CNID</name>
<gene>
    <name evidence="10" type="ORF">PMEA_00020173</name>
</gene>
<dbReference type="GO" id="GO:0005615">
    <property type="term" value="C:extracellular space"/>
    <property type="evidence" value="ECO:0007669"/>
    <property type="project" value="InterPro"/>
</dbReference>
<evidence type="ECO:0000256" key="3">
    <source>
        <dbReference type="ARBA" id="ARBA00022525"/>
    </source>
</evidence>
<dbReference type="SMART" id="SM00328">
    <property type="entry name" value="BPI1"/>
    <property type="match status" value="1"/>
</dbReference>
<dbReference type="InterPro" id="IPR017942">
    <property type="entry name" value="Lipid-bd_serum_glycop_N"/>
</dbReference>
<dbReference type="AlphaFoldDB" id="A0AAU9XAW9"/>
<comment type="similarity">
    <text evidence="2">Belongs to the BPI/LBP/Plunc superfamily. BPI/LBP family.</text>
</comment>
<keyword evidence="5" id="KW-0325">Glycoprotein</keyword>
<evidence type="ECO:0000259" key="8">
    <source>
        <dbReference type="SMART" id="SM00328"/>
    </source>
</evidence>
<protein>
    <recommendedName>
        <fullName evidence="12">Lipopolysaccharide-binding protein</fullName>
    </recommendedName>
</protein>
<proteinExistence type="inferred from homology"/>
<dbReference type="Gene3D" id="3.15.20.10">
    <property type="entry name" value="Bactericidal permeability-increasing protein, domain 2"/>
    <property type="match status" value="1"/>
</dbReference>
<comment type="subcellular location">
    <subcellularLocation>
        <location evidence="1">Secreted</location>
    </subcellularLocation>
</comment>
<comment type="caution">
    <text evidence="10">The sequence shown here is derived from an EMBL/GenBank/DDBJ whole genome shotgun (WGS) entry which is preliminary data.</text>
</comment>
<feature type="disulfide bond" evidence="6">
    <location>
        <begin position="163"/>
        <end position="203"/>
    </location>
</feature>
<sequence length="491" mass="55245">MKLMPDTLLTSAIIILICEFYDIQGQTVHPGIRVRVTNKGLQYADNDVGIPTLLEKLQKDKIRDISRKERGLEYTLSDIKIKKCLIASSSLSTASGEGLRLQATGIDLDIALLLRYKKKVLWFHVKDKVNVELKVRGVAFNLKTRIGVDSTGHPTISTHEQDCSSQVRSVDVHFSGSRAKKIYNLFKRRIADKIKDALKKKICKEAEEAINRDAAKYLATYPVLRKVGDVAQIDYTLVANPTFTSQYMDVPLKGEFKSRRYPHATAMLVPKTIPDFAEVDKMVYIWLTDYVFNTASLVFHQEGKLRTTIRPRDLPPSARYQLNTKFFKNFLYQLYKLYPDRPVFLKAYTSKAPVFVSSPNNVNVTVAGNIEVYVISKNGTNIYALTLGVKVNVHGSVGVKQGNLTFHTNSFGTKLHVVHSAIGDIETNVGLLQWFLNGVESGKVVKKLNVIGERGFPLPMLRKLKWEDTEVTTGQGFVLIKTNVKYSPANN</sequence>
<feature type="domain" description="Lipid-binding serum glycoprotein C-terminal" evidence="9">
    <location>
        <begin position="277"/>
        <end position="482"/>
    </location>
</feature>
<keyword evidence="7" id="KW-0732">Signal</keyword>
<keyword evidence="11" id="KW-1185">Reference proteome</keyword>
<dbReference type="InterPro" id="IPR001124">
    <property type="entry name" value="Lipid-bd_serum_glycop_C"/>
</dbReference>
<dbReference type="EMBL" id="CALNXJ010000036">
    <property type="protein sequence ID" value="CAH3142411.1"/>
    <property type="molecule type" value="Genomic_DNA"/>
</dbReference>
<evidence type="ECO:0000256" key="7">
    <source>
        <dbReference type="SAM" id="SignalP"/>
    </source>
</evidence>
<dbReference type="Gene3D" id="3.15.10.10">
    <property type="entry name" value="Bactericidal permeability-increasing protein, domain 1"/>
    <property type="match status" value="1"/>
</dbReference>
<evidence type="ECO:0000256" key="6">
    <source>
        <dbReference type="PIRSR" id="PIRSR002417-50"/>
    </source>
</evidence>
<evidence type="ECO:0000259" key="9">
    <source>
        <dbReference type="SMART" id="SM00329"/>
    </source>
</evidence>
<dbReference type="FunFam" id="3.15.20.10:FF:000001">
    <property type="entry name" value="Phospholipid transfer protein"/>
    <property type="match status" value="1"/>
</dbReference>
<dbReference type="Proteomes" id="UP001159428">
    <property type="component" value="Unassembled WGS sequence"/>
</dbReference>
<evidence type="ECO:0008006" key="12">
    <source>
        <dbReference type="Google" id="ProtNLM"/>
    </source>
</evidence>
<dbReference type="Pfam" id="PF02886">
    <property type="entry name" value="LBP_BPI_CETP_C"/>
    <property type="match status" value="1"/>
</dbReference>
<dbReference type="PANTHER" id="PTHR10504">
    <property type="entry name" value="BACTERICIDAL PERMEABILITY-INCREASING BPI PROTEIN-RELATED"/>
    <property type="match status" value="1"/>
</dbReference>
<keyword evidence="4 6" id="KW-1015">Disulfide bond</keyword>
<dbReference type="PIRSF" id="PIRSF002417">
    <property type="entry name" value="Lipid_binding_protein"/>
    <property type="match status" value="1"/>
</dbReference>
<evidence type="ECO:0000313" key="11">
    <source>
        <dbReference type="Proteomes" id="UP001159428"/>
    </source>
</evidence>
<dbReference type="InterPro" id="IPR017943">
    <property type="entry name" value="Bactericidal_perm-incr_a/b_dom"/>
</dbReference>
<dbReference type="InterPro" id="IPR030675">
    <property type="entry name" value="BPI/LBP"/>
</dbReference>
<dbReference type="SMART" id="SM00329">
    <property type="entry name" value="BPI2"/>
    <property type="match status" value="1"/>
</dbReference>
<dbReference type="SUPFAM" id="SSF55394">
    <property type="entry name" value="Bactericidal permeability-increasing protein, BPI"/>
    <property type="match status" value="2"/>
</dbReference>
<accession>A0AAU9XAW9</accession>
<feature type="signal peptide" evidence="7">
    <location>
        <begin position="1"/>
        <end position="25"/>
    </location>
</feature>
<evidence type="ECO:0000256" key="1">
    <source>
        <dbReference type="ARBA" id="ARBA00004613"/>
    </source>
</evidence>